<dbReference type="GO" id="GO:0032259">
    <property type="term" value="P:methylation"/>
    <property type="evidence" value="ECO:0007669"/>
    <property type="project" value="UniProtKB-KW"/>
</dbReference>
<evidence type="ECO:0000256" key="1">
    <source>
        <dbReference type="SAM" id="MobiDB-lite"/>
    </source>
</evidence>
<dbReference type="Pfam" id="PF04672">
    <property type="entry name" value="Methyltransf_19"/>
    <property type="match status" value="1"/>
</dbReference>
<dbReference type="EC" id="2.1.1.-" evidence="2"/>
<proteinExistence type="predicted"/>
<accession>A0ABW2CEA8</accession>
<protein>
    <submittedName>
        <fullName evidence="2">SAM-dependent methyltransferase</fullName>
        <ecNumber evidence="2">2.1.1.-</ecNumber>
    </submittedName>
</protein>
<name>A0ABW2CEA8_9ACTN</name>
<comment type="caution">
    <text evidence="2">The sequence shown here is derived from an EMBL/GenBank/DDBJ whole genome shotgun (WGS) entry which is preliminary data.</text>
</comment>
<dbReference type="SUPFAM" id="SSF53335">
    <property type="entry name" value="S-adenosyl-L-methionine-dependent methyltransferases"/>
    <property type="match status" value="1"/>
</dbReference>
<feature type="region of interest" description="Disordered" evidence="1">
    <location>
        <begin position="167"/>
        <end position="198"/>
    </location>
</feature>
<dbReference type="EMBL" id="JBHSXS010000002">
    <property type="protein sequence ID" value="MFC6879279.1"/>
    <property type="molecule type" value="Genomic_DNA"/>
</dbReference>
<dbReference type="GO" id="GO:0008168">
    <property type="term" value="F:methyltransferase activity"/>
    <property type="evidence" value="ECO:0007669"/>
    <property type="project" value="UniProtKB-KW"/>
</dbReference>
<keyword evidence="2" id="KW-0489">Methyltransferase</keyword>
<dbReference type="InterPro" id="IPR006764">
    <property type="entry name" value="SAM_dep_MeTrfase_SAV2177_type"/>
</dbReference>
<dbReference type="RefSeq" id="WP_160823932.1">
    <property type="nucleotide sequence ID" value="NZ_JBHSXE010000001.1"/>
</dbReference>
<dbReference type="Gene3D" id="3.40.50.150">
    <property type="entry name" value="Vaccinia Virus protein VP39"/>
    <property type="match status" value="1"/>
</dbReference>
<evidence type="ECO:0000313" key="3">
    <source>
        <dbReference type="Proteomes" id="UP001596380"/>
    </source>
</evidence>
<organism evidence="2 3">
    <name type="scientific">Actinomadura yumaensis</name>
    <dbReference type="NCBI Taxonomy" id="111807"/>
    <lineage>
        <taxon>Bacteria</taxon>
        <taxon>Bacillati</taxon>
        <taxon>Actinomycetota</taxon>
        <taxon>Actinomycetes</taxon>
        <taxon>Streptosporangiales</taxon>
        <taxon>Thermomonosporaceae</taxon>
        <taxon>Actinomadura</taxon>
    </lineage>
</organism>
<keyword evidence="3" id="KW-1185">Reference proteome</keyword>
<dbReference type="Proteomes" id="UP001596380">
    <property type="component" value="Unassembled WGS sequence"/>
</dbReference>
<keyword evidence="2" id="KW-0808">Transferase</keyword>
<reference evidence="3" key="1">
    <citation type="journal article" date="2019" name="Int. J. Syst. Evol. Microbiol.">
        <title>The Global Catalogue of Microorganisms (GCM) 10K type strain sequencing project: providing services to taxonomists for standard genome sequencing and annotation.</title>
        <authorList>
            <consortium name="The Broad Institute Genomics Platform"/>
            <consortium name="The Broad Institute Genome Sequencing Center for Infectious Disease"/>
            <person name="Wu L."/>
            <person name="Ma J."/>
        </authorList>
    </citation>
    <scope>NUCLEOTIDE SEQUENCE [LARGE SCALE GENOMIC DNA]</scope>
    <source>
        <strain evidence="3">JCM 3369</strain>
    </source>
</reference>
<gene>
    <name evidence="2" type="ORF">ACFQKB_05820</name>
</gene>
<sequence>MPPKARLPRQADLARPSPARTYDWLLGGTDNFAVDRQFGHELLELQPIARTAARANRAFLVRVVRYMAHRAGLDQFLDIGSGLPTVDNVHEIALRINPAARVVYVDNDPHVLTHARALLEHDERTVIVDGDFSDPEALLADPQIRGHLDLSRPVGVLALAALHSCPGTARRSPPVRCAPRSRPGATWRSPTPRRPRRW</sequence>
<dbReference type="InterPro" id="IPR029063">
    <property type="entry name" value="SAM-dependent_MTases_sf"/>
</dbReference>
<evidence type="ECO:0000313" key="2">
    <source>
        <dbReference type="EMBL" id="MFC6879279.1"/>
    </source>
</evidence>